<evidence type="ECO:0000313" key="1">
    <source>
        <dbReference type="EMBL" id="CAK7912428.1"/>
    </source>
</evidence>
<proteinExistence type="predicted"/>
<dbReference type="EMBL" id="OZ004258">
    <property type="protein sequence ID" value="CAK7912428.1"/>
    <property type="molecule type" value="Genomic_DNA"/>
</dbReference>
<keyword evidence="2" id="KW-1185">Reference proteome</keyword>
<protein>
    <submittedName>
        <fullName evidence="1">Uncharacterized protein</fullName>
    </submittedName>
</protein>
<sequence>MAKSSSVELWTISKCKRIVRPLVSKIHTLNEQYTSFPSILDFDFDQYESFVNTVPNPYPERLHPKTSQDRIYSLKPFISPELFQSYKELFQIFKTIINSIIAHSEQHSSSGSERAPASLSTLCAFKIGESIAQYTKTSHYKLSNSLLFDKNLETDNEFSDDIDKWLEMEPLHVTTPNRSDLIVGYVIHLLVFYSDLLFYTLIPVLIHWLVEESTRAPQFRAIAGTFFHEFWYKEISTNDPFQTLLPSQRIFYSYIQSGYWRAFIEDLGFKSTYSSSEVNSTYDALILEGLPLSKAMDDHKVQLLIYNIIRNCPQNKMVNNILINILSRIIHKYRHRLEYSTSSLEKGKSIDELYTSCKHYVRTWLGFSPSGCVFNSFLPGNDEIFTGLIKVSKNALKVANSIGDDTSSKFRKSRILSMYQSIIILRSYFLEEELKEHFQDMDLEMTSSFLAQLQSIVQKKRPRHKNSNVEFDEFLFWLSDTGNGNEVYKKLAVFCYKSYYGDRPRFWSHSVASIYKALIDALSDSRPFVVNLTDTQSSADESR</sequence>
<evidence type="ECO:0000313" key="2">
    <source>
        <dbReference type="Proteomes" id="UP001497600"/>
    </source>
</evidence>
<gene>
    <name evidence="1" type="ORF">CAAN4_F07030</name>
</gene>
<reference evidence="1 2" key="1">
    <citation type="submission" date="2024-01" db="EMBL/GenBank/DDBJ databases">
        <authorList>
            <consortium name="Genoscope - CEA"/>
            <person name="William W."/>
        </authorList>
    </citation>
    <scope>NUCLEOTIDE SEQUENCE [LARGE SCALE GENOMIC DNA]</scope>
    <source>
        <strain evidence="1 2">29B2s-10</strain>
    </source>
</reference>
<name>A0ABP0EIL1_9ASCO</name>
<accession>A0ABP0EIL1</accession>
<organism evidence="1 2">
    <name type="scientific">[Candida] anglica</name>
    <dbReference type="NCBI Taxonomy" id="148631"/>
    <lineage>
        <taxon>Eukaryota</taxon>
        <taxon>Fungi</taxon>
        <taxon>Dikarya</taxon>
        <taxon>Ascomycota</taxon>
        <taxon>Saccharomycotina</taxon>
        <taxon>Pichiomycetes</taxon>
        <taxon>Debaryomycetaceae</taxon>
        <taxon>Kurtzmaniella</taxon>
    </lineage>
</organism>
<dbReference type="Proteomes" id="UP001497600">
    <property type="component" value="Chromosome F"/>
</dbReference>